<evidence type="ECO:0000256" key="3">
    <source>
        <dbReference type="ARBA" id="ARBA00023163"/>
    </source>
</evidence>
<name>A0ABW2CW41_9ACTN</name>
<proteinExistence type="predicted"/>
<keyword evidence="1" id="KW-0805">Transcription regulation</keyword>
<reference evidence="6" key="1">
    <citation type="journal article" date="2019" name="Int. J. Syst. Evol. Microbiol.">
        <title>The Global Catalogue of Microorganisms (GCM) 10K type strain sequencing project: providing services to taxonomists for standard genome sequencing and annotation.</title>
        <authorList>
            <consortium name="The Broad Institute Genomics Platform"/>
            <consortium name="The Broad Institute Genome Sequencing Center for Infectious Disease"/>
            <person name="Wu L."/>
            <person name="Ma J."/>
        </authorList>
    </citation>
    <scope>NUCLEOTIDE SEQUENCE [LARGE SCALE GENOMIC DNA]</scope>
    <source>
        <strain evidence="6">JCM 3369</strain>
    </source>
</reference>
<accession>A0ABW2CW41</accession>
<dbReference type="SUPFAM" id="SSF46785">
    <property type="entry name" value="Winged helix' DNA-binding domain"/>
    <property type="match status" value="1"/>
</dbReference>
<dbReference type="PANTHER" id="PTHR38445:SF9">
    <property type="entry name" value="HTH-TYPE TRANSCRIPTIONAL REPRESSOR YTRA"/>
    <property type="match status" value="1"/>
</dbReference>
<evidence type="ECO:0000313" key="6">
    <source>
        <dbReference type="Proteomes" id="UP001596380"/>
    </source>
</evidence>
<dbReference type="EMBL" id="JBHSXS010000031">
    <property type="protein sequence ID" value="MFC6884874.1"/>
    <property type="molecule type" value="Genomic_DNA"/>
</dbReference>
<dbReference type="Gene3D" id="1.10.10.10">
    <property type="entry name" value="Winged helix-like DNA-binding domain superfamily/Winged helix DNA-binding domain"/>
    <property type="match status" value="1"/>
</dbReference>
<gene>
    <name evidence="5" type="ORF">ACFQKB_34300</name>
</gene>
<keyword evidence="2" id="KW-0238">DNA-binding</keyword>
<dbReference type="RefSeq" id="WP_160826841.1">
    <property type="nucleotide sequence ID" value="NZ_JBHSXE010000001.1"/>
</dbReference>
<comment type="caution">
    <text evidence="5">The sequence shown here is derived from an EMBL/GenBank/DDBJ whole genome shotgun (WGS) entry which is preliminary data.</text>
</comment>
<dbReference type="Pfam" id="PF00392">
    <property type="entry name" value="GntR"/>
    <property type="match status" value="1"/>
</dbReference>
<keyword evidence="3" id="KW-0804">Transcription</keyword>
<dbReference type="PANTHER" id="PTHR38445">
    <property type="entry name" value="HTH-TYPE TRANSCRIPTIONAL REPRESSOR YTRA"/>
    <property type="match status" value="1"/>
</dbReference>
<keyword evidence="6" id="KW-1185">Reference proteome</keyword>
<dbReference type="Proteomes" id="UP001596380">
    <property type="component" value="Unassembled WGS sequence"/>
</dbReference>
<dbReference type="InterPro" id="IPR036390">
    <property type="entry name" value="WH_DNA-bd_sf"/>
</dbReference>
<protein>
    <submittedName>
        <fullName evidence="5">GntR family transcriptional regulator</fullName>
    </submittedName>
</protein>
<evidence type="ECO:0000256" key="1">
    <source>
        <dbReference type="ARBA" id="ARBA00023015"/>
    </source>
</evidence>
<evidence type="ECO:0000313" key="5">
    <source>
        <dbReference type="EMBL" id="MFC6884874.1"/>
    </source>
</evidence>
<dbReference type="SMART" id="SM00345">
    <property type="entry name" value="HTH_GNTR"/>
    <property type="match status" value="1"/>
</dbReference>
<dbReference type="CDD" id="cd07377">
    <property type="entry name" value="WHTH_GntR"/>
    <property type="match status" value="1"/>
</dbReference>
<sequence length="244" mass="26742">MARSTVVDEVTDRIAFQIASGRLEAGESLPSIRRLAAEHGINPSTVQLVLGRLRTAGFVEARHGVGVVVRDIQLYGGIETWRYLFRFSRRLPDLTVATVRDILETLRLFYDASLTKIAADPAAYDATPARRALGRLELLTGDGTVPAADVHKGVLQILRSSRAAVGGGVTLGVLNSLGAMLSEIPEVLDALYADPAEHVWWWGQVLESWETGDLERGRQTLALLDDWHVQALQRLRARLTADPS</sequence>
<dbReference type="InterPro" id="IPR000524">
    <property type="entry name" value="Tscrpt_reg_HTH_GntR"/>
</dbReference>
<evidence type="ECO:0000259" key="4">
    <source>
        <dbReference type="PROSITE" id="PS50949"/>
    </source>
</evidence>
<feature type="domain" description="HTH gntR-type" evidence="4">
    <location>
        <begin position="4"/>
        <end position="72"/>
    </location>
</feature>
<dbReference type="InterPro" id="IPR036388">
    <property type="entry name" value="WH-like_DNA-bd_sf"/>
</dbReference>
<organism evidence="5 6">
    <name type="scientific">Actinomadura yumaensis</name>
    <dbReference type="NCBI Taxonomy" id="111807"/>
    <lineage>
        <taxon>Bacteria</taxon>
        <taxon>Bacillati</taxon>
        <taxon>Actinomycetota</taxon>
        <taxon>Actinomycetes</taxon>
        <taxon>Streptosporangiales</taxon>
        <taxon>Thermomonosporaceae</taxon>
        <taxon>Actinomadura</taxon>
    </lineage>
</organism>
<evidence type="ECO:0000256" key="2">
    <source>
        <dbReference type="ARBA" id="ARBA00023125"/>
    </source>
</evidence>
<dbReference type="PROSITE" id="PS50949">
    <property type="entry name" value="HTH_GNTR"/>
    <property type="match status" value="1"/>
</dbReference>